<accession>A0A6C0F0M6</accession>
<feature type="compositionally biased region" description="Low complexity" evidence="1">
    <location>
        <begin position="34"/>
        <end position="56"/>
    </location>
</feature>
<dbReference type="AlphaFoldDB" id="A0A6C0F0M6"/>
<evidence type="ECO:0000313" key="2">
    <source>
        <dbReference type="EMBL" id="QHT34491.1"/>
    </source>
</evidence>
<dbReference type="EMBL" id="MN739001">
    <property type="protein sequence ID" value="QHT34491.1"/>
    <property type="molecule type" value="Genomic_DNA"/>
</dbReference>
<protein>
    <submittedName>
        <fullName evidence="2">Uncharacterized protein</fullName>
    </submittedName>
</protein>
<feature type="compositionally biased region" description="Basic residues" evidence="1">
    <location>
        <begin position="94"/>
        <end position="134"/>
    </location>
</feature>
<reference evidence="2" key="1">
    <citation type="journal article" date="2020" name="Nature">
        <title>Giant virus diversity and host interactions through global metagenomics.</title>
        <authorList>
            <person name="Schulz F."/>
            <person name="Roux S."/>
            <person name="Paez-Espino D."/>
            <person name="Jungbluth S."/>
            <person name="Walsh D.A."/>
            <person name="Denef V.J."/>
            <person name="McMahon K.D."/>
            <person name="Konstantinidis K.T."/>
            <person name="Eloe-Fadrosh E.A."/>
            <person name="Kyrpides N.C."/>
            <person name="Woyke T."/>
        </authorList>
    </citation>
    <scope>NUCLEOTIDE SEQUENCE</scope>
    <source>
        <strain evidence="2">GVMAG-M-3300009163-63</strain>
    </source>
</reference>
<feature type="region of interest" description="Disordered" evidence="1">
    <location>
        <begin position="29"/>
        <end position="134"/>
    </location>
</feature>
<evidence type="ECO:0000256" key="1">
    <source>
        <dbReference type="SAM" id="MobiDB-lite"/>
    </source>
</evidence>
<name>A0A6C0F0M6_9ZZZZ</name>
<proteinExistence type="predicted"/>
<organism evidence="2">
    <name type="scientific">viral metagenome</name>
    <dbReference type="NCBI Taxonomy" id="1070528"/>
    <lineage>
        <taxon>unclassified sequences</taxon>
        <taxon>metagenomes</taxon>
        <taxon>organismal metagenomes</taxon>
    </lineage>
</organism>
<sequence>MNTNADFNLDADPELSVLLPQTPMIASNYGRANPVQQQLVRQDQQQQQTQQPQQPVEFRPNKIEIKWGPGCGSQCKGNIKKPTDDPPPPPVYGGKRKKRSMKRRRKNSKKYKTKNHKRRQTKRVIKKRNKLNNS</sequence>